<proteinExistence type="predicted"/>
<organism evidence="1 2">
    <name type="scientific">Carya illinoinensis</name>
    <name type="common">Pecan</name>
    <dbReference type="NCBI Taxonomy" id="32201"/>
    <lineage>
        <taxon>Eukaryota</taxon>
        <taxon>Viridiplantae</taxon>
        <taxon>Streptophyta</taxon>
        <taxon>Embryophyta</taxon>
        <taxon>Tracheophyta</taxon>
        <taxon>Spermatophyta</taxon>
        <taxon>Magnoliopsida</taxon>
        <taxon>eudicotyledons</taxon>
        <taxon>Gunneridae</taxon>
        <taxon>Pentapetalae</taxon>
        <taxon>rosids</taxon>
        <taxon>fabids</taxon>
        <taxon>Fagales</taxon>
        <taxon>Juglandaceae</taxon>
        <taxon>Carya</taxon>
    </lineage>
</organism>
<accession>A0A8T1QIU2</accession>
<keyword evidence="2" id="KW-1185">Reference proteome</keyword>
<comment type="caution">
    <text evidence="1">The sequence shown here is derived from an EMBL/GenBank/DDBJ whole genome shotgun (WGS) entry which is preliminary data.</text>
</comment>
<evidence type="ECO:0000313" key="1">
    <source>
        <dbReference type="EMBL" id="KAG6654670.1"/>
    </source>
</evidence>
<name>A0A8T1QIU2_CARIL</name>
<dbReference type="Proteomes" id="UP000811609">
    <property type="component" value="Chromosome 5"/>
</dbReference>
<protein>
    <submittedName>
        <fullName evidence="1">Uncharacterized protein</fullName>
    </submittedName>
</protein>
<sequence>MEIFGFYIWIFLVGSVLKANTKPKGGCGAN</sequence>
<reference evidence="1" key="1">
    <citation type="submission" date="2020-12" db="EMBL/GenBank/DDBJ databases">
        <title>WGS assembly of Carya illinoinensis cv. Pawnee.</title>
        <authorList>
            <person name="Platts A."/>
            <person name="Shu S."/>
            <person name="Wright S."/>
            <person name="Barry K."/>
            <person name="Edger P."/>
            <person name="Pires J.C."/>
            <person name="Schmutz J."/>
        </authorList>
    </citation>
    <scope>NUCLEOTIDE SEQUENCE</scope>
    <source>
        <tissue evidence="1">Leaf</tissue>
    </source>
</reference>
<evidence type="ECO:0000313" key="2">
    <source>
        <dbReference type="Proteomes" id="UP000811609"/>
    </source>
</evidence>
<gene>
    <name evidence="1" type="ORF">CIPAW_05G162100</name>
</gene>
<dbReference type="EMBL" id="CM031813">
    <property type="protein sequence ID" value="KAG6654670.1"/>
    <property type="molecule type" value="Genomic_DNA"/>
</dbReference>
<dbReference type="AlphaFoldDB" id="A0A8T1QIU2"/>